<reference evidence="4 5" key="1">
    <citation type="submission" date="2016-10" db="EMBL/GenBank/DDBJ databases">
        <authorList>
            <person name="de Groot N.N."/>
        </authorList>
    </citation>
    <scope>NUCLEOTIDE SEQUENCE [LARGE SCALE GENOMIC DNA]</scope>
    <source>
        <strain evidence="4 5">DSM 21632</strain>
    </source>
</reference>
<comment type="cofactor">
    <cofactor evidence="2">
        <name>a divalent metal cation</name>
        <dbReference type="ChEBI" id="CHEBI:60240"/>
    </cofactor>
</comment>
<dbReference type="AlphaFoldDB" id="A0A1G8BQ84"/>
<keyword evidence="5" id="KW-1185">Reference proteome</keyword>
<gene>
    <name evidence="4" type="ORF">SAMN05192534_104123</name>
</gene>
<dbReference type="EMBL" id="FNDK01000004">
    <property type="protein sequence ID" value="SDH35228.1"/>
    <property type="molecule type" value="Genomic_DNA"/>
</dbReference>
<evidence type="ECO:0000313" key="4">
    <source>
        <dbReference type="EMBL" id="SDH35228.1"/>
    </source>
</evidence>
<comment type="similarity">
    <text evidence="1 2">Belongs to the metallophosphoesterase superfamily. YfcE family.</text>
</comment>
<dbReference type="OrthoDB" id="9800565at2"/>
<dbReference type="GO" id="GO:0016787">
    <property type="term" value="F:hydrolase activity"/>
    <property type="evidence" value="ECO:0007669"/>
    <property type="project" value="UniProtKB-UniRule"/>
</dbReference>
<dbReference type="InterPro" id="IPR000979">
    <property type="entry name" value="Phosphodiesterase_MJ0936/Vps29"/>
</dbReference>
<organism evidence="4 5">
    <name type="scientific">Alteribacillus persepolensis</name>
    <dbReference type="NCBI Taxonomy" id="568899"/>
    <lineage>
        <taxon>Bacteria</taxon>
        <taxon>Bacillati</taxon>
        <taxon>Bacillota</taxon>
        <taxon>Bacilli</taxon>
        <taxon>Bacillales</taxon>
        <taxon>Bacillaceae</taxon>
        <taxon>Alteribacillus</taxon>
    </lineage>
</organism>
<dbReference type="Pfam" id="PF12850">
    <property type="entry name" value="Metallophos_2"/>
    <property type="match status" value="1"/>
</dbReference>
<dbReference type="SUPFAM" id="SSF56300">
    <property type="entry name" value="Metallo-dependent phosphatases"/>
    <property type="match status" value="1"/>
</dbReference>
<dbReference type="Proteomes" id="UP000199163">
    <property type="component" value="Unassembled WGS sequence"/>
</dbReference>
<keyword evidence="2" id="KW-0479">Metal-binding</keyword>
<name>A0A1G8BQ84_9BACI</name>
<dbReference type="InterPro" id="IPR024654">
    <property type="entry name" value="Calcineurin-like_PHP_lpxH"/>
</dbReference>
<evidence type="ECO:0000256" key="2">
    <source>
        <dbReference type="RuleBase" id="RU362039"/>
    </source>
</evidence>
<evidence type="ECO:0000256" key="1">
    <source>
        <dbReference type="ARBA" id="ARBA00008950"/>
    </source>
</evidence>
<protein>
    <recommendedName>
        <fullName evidence="2">Phosphoesterase</fullName>
        <ecNumber evidence="2">3.1.4.-</ecNumber>
    </recommendedName>
</protein>
<evidence type="ECO:0000259" key="3">
    <source>
        <dbReference type="Pfam" id="PF12850"/>
    </source>
</evidence>
<dbReference type="NCBIfam" id="TIGR00040">
    <property type="entry name" value="yfcE"/>
    <property type="match status" value="1"/>
</dbReference>
<dbReference type="GO" id="GO:0046872">
    <property type="term" value="F:metal ion binding"/>
    <property type="evidence" value="ECO:0007669"/>
    <property type="project" value="UniProtKB-KW"/>
</dbReference>
<evidence type="ECO:0000313" key="5">
    <source>
        <dbReference type="Proteomes" id="UP000199163"/>
    </source>
</evidence>
<sequence length="172" mass="19229">MQCLIMSDSHGAEKEVAEVIERHVHEVDAMIHCGDSELPATSPVLKDVYVVEGNCDRPGAFAEDRAEDINGIRVYVTHGHLYNVKMTRVPLSYRAEEKAARLACFGHSHIAEAFTENGVVYVNPGSLLLPRNRPEQTYAIAQFDKGGQATVRFFERESGQRIHELEQTFSLS</sequence>
<proteinExistence type="inferred from homology"/>
<dbReference type="EC" id="3.1.4.-" evidence="2"/>
<accession>A0A1G8BQ84</accession>
<dbReference type="InterPro" id="IPR029052">
    <property type="entry name" value="Metallo-depent_PP-like"/>
</dbReference>
<dbReference type="RefSeq" id="WP_091272001.1">
    <property type="nucleotide sequence ID" value="NZ_FNDK01000004.1"/>
</dbReference>
<dbReference type="PANTHER" id="PTHR11124">
    <property type="entry name" value="VACUOLAR SORTING PROTEIN VPS29"/>
    <property type="match status" value="1"/>
</dbReference>
<feature type="domain" description="Calcineurin-like phosphoesterase" evidence="3">
    <location>
        <begin position="1"/>
        <end position="145"/>
    </location>
</feature>
<dbReference type="Gene3D" id="3.60.21.10">
    <property type="match status" value="1"/>
</dbReference>
<dbReference type="STRING" id="568899.SAMN05192534_104123"/>